<proteinExistence type="predicted"/>
<evidence type="ECO:0000313" key="2">
    <source>
        <dbReference type="Proteomes" id="UP000663852"/>
    </source>
</evidence>
<accession>A0A815XQ43</accession>
<organism evidence="1 2">
    <name type="scientific">Adineta ricciae</name>
    <name type="common">Rotifer</name>
    <dbReference type="NCBI Taxonomy" id="249248"/>
    <lineage>
        <taxon>Eukaryota</taxon>
        <taxon>Metazoa</taxon>
        <taxon>Spiralia</taxon>
        <taxon>Gnathifera</taxon>
        <taxon>Rotifera</taxon>
        <taxon>Eurotatoria</taxon>
        <taxon>Bdelloidea</taxon>
        <taxon>Adinetida</taxon>
        <taxon>Adinetidae</taxon>
        <taxon>Adineta</taxon>
    </lineage>
</organism>
<gene>
    <name evidence="1" type="ORF">EDS130_LOCUS46542</name>
</gene>
<dbReference type="AlphaFoldDB" id="A0A815XQ43"/>
<dbReference type="EMBL" id="CAJNOJ010002541">
    <property type="protein sequence ID" value="CAF1560301.1"/>
    <property type="molecule type" value="Genomic_DNA"/>
</dbReference>
<protein>
    <submittedName>
        <fullName evidence="1">Uncharacterized protein</fullName>
    </submittedName>
</protein>
<comment type="caution">
    <text evidence="1">The sequence shown here is derived from an EMBL/GenBank/DDBJ whole genome shotgun (WGS) entry which is preliminary data.</text>
</comment>
<evidence type="ECO:0000313" key="1">
    <source>
        <dbReference type="EMBL" id="CAF1560301.1"/>
    </source>
</evidence>
<sequence>MCIIIGLIGSSGLVTTCIRIVTQIPNHFSNKCARHLAQSFSAILWTITFTNFEVPDICTLKLRVMTWDLSHDVHKVSRIL</sequence>
<reference evidence="1" key="1">
    <citation type="submission" date="2021-02" db="EMBL/GenBank/DDBJ databases">
        <authorList>
            <person name="Nowell W R."/>
        </authorList>
    </citation>
    <scope>NUCLEOTIDE SEQUENCE</scope>
</reference>
<name>A0A815XQ43_ADIRI</name>
<dbReference type="Proteomes" id="UP000663852">
    <property type="component" value="Unassembled WGS sequence"/>
</dbReference>